<proteinExistence type="predicted"/>
<name>A0A7W6E7A5_9RHOB</name>
<reference evidence="1 2" key="1">
    <citation type="submission" date="2020-08" db="EMBL/GenBank/DDBJ databases">
        <title>Genomic Encyclopedia of Type Strains, Phase IV (KMG-IV): sequencing the most valuable type-strain genomes for metagenomic binning, comparative biology and taxonomic classification.</title>
        <authorList>
            <person name="Goeker M."/>
        </authorList>
    </citation>
    <scope>NUCLEOTIDE SEQUENCE [LARGE SCALE GENOMIC DNA]</scope>
    <source>
        <strain evidence="1 2">DSM 102234</strain>
    </source>
</reference>
<protein>
    <submittedName>
        <fullName evidence="1">Uncharacterized protein YodC (DUF2158 family)</fullName>
    </submittedName>
</protein>
<gene>
    <name evidence="1" type="ORF">GGR95_003732</name>
</gene>
<evidence type="ECO:0000313" key="2">
    <source>
        <dbReference type="Proteomes" id="UP000530268"/>
    </source>
</evidence>
<evidence type="ECO:0000313" key="1">
    <source>
        <dbReference type="EMBL" id="MBB3996066.1"/>
    </source>
</evidence>
<comment type="caution">
    <text evidence="1">The sequence shown here is derived from an EMBL/GenBank/DDBJ whole genome shotgun (WGS) entry which is preliminary data.</text>
</comment>
<keyword evidence="2" id="KW-1185">Reference proteome</keyword>
<accession>A0A7W6E7A5</accession>
<organism evidence="1 2">
    <name type="scientific">Sulfitobacter undariae</name>
    <dbReference type="NCBI Taxonomy" id="1563671"/>
    <lineage>
        <taxon>Bacteria</taxon>
        <taxon>Pseudomonadati</taxon>
        <taxon>Pseudomonadota</taxon>
        <taxon>Alphaproteobacteria</taxon>
        <taxon>Rhodobacterales</taxon>
        <taxon>Roseobacteraceae</taxon>
        <taxon>Sulfitobacter</taxon>
    </lineage>
</organism>
<dbReference type="RefSeq" id="WP_184568302.1">
    <property type="nucleotide sequence ID" value="NZ_JACIEI010000026.1"/>
</dbReference>
<dbReference type="Proteomes" id="UP000530268">
    <property type="component" value="Unassembled WGS sequence"/>
</dbReference>
<dbReference type="EMBL" id="JACIEI010000026">
    <property type="protein sequence ID" value="MBB3996066.1"/>
    <property type="molecule type" value="Genomic_DNA"/>
</dbReference>
<sequence length="63" mass="6888">MAANFKPGDIVQLKSGGPAMTVSKETGNPGSYAYYCEWFKGASKERAHFEEETLQAYVAPKKA</sequence>
<dbReference type="InterPro" id="IPR019226">
    <property type="entry name" value="DUF2158"/>
</dbReference>
<dbReference type="Pfam" id="PF09926">
    <property type="entry name" value="DUF2158"/>
    <property type="match status" value="1"/>
</dbReference>
<dbReference type="AlphaFoldDB" id="A0A7W6E7A5"/>